<dbReference type="KEGG" id="mmn:midi_01179"/>
<sequence length="290" mass="31622">MSKSAINAIYNSSELPRNKKIIHELTQQANALIENCQNKEGKFNKEVFAGRIELNTNKMLGQIGQGRIFDYKGDEKILVAGKRDKEIALEKGGTPDFDKKIENAILHQSNQRNRGVMRECTLRTGEVVKQTSKQAGNILFRKVVDSKLGLGLTFFIGMTIALGPAGPIAAAPLLGYFAYRVLDKVGIMKPLLGILKVTEKGLHASKSYNEHVLQNFESELSEVLQKTELSKKPDPAPEKAPEPDVKPAISIKLTPNTVGSEIEITPIPTKLSEGHKAALAGASPSKGKGR</sequence>
<proteinExistence type="predicted"/>
<name>F7XU96_MIDMI</name>
<evidence type="ECO:0000313" key="4">
    <source>
        <dbReference type="Proteomes" id="UP000006639"/>
    </source>
</evidence>
<keyword evidence="2" id="KW-1133">Transmembrane helix</keyword>
<evidence type="ECO:0000256" key="2">
    <source>
        <dbReference type="SAM" id="Phobius"/>
    </source>
</evidence>
<feature type="compositionally biased region" description="Basic and acidic residues" evidence="1">
    <location>
        <begin position="228"/>
        <end position="245"/>
    </location>
</feature>
<dbReference type="HOGENOM" id="CLU_959144_0_0_5"/>
<feature type="transmembrane region" description="Helical" evidence="2">
    <location>
        <begin position="148"/>
        <end position="179"/>
    </location>
</feature>
<dbReference type="Proteomes" id="UP000006639">
    <property type="component" value="Chromosome"/>
</dbReference>
<gene>
    <name evidence="3" type="ordered locus">midi_01179</name>
</gene>
<protein>
    <submittedName>
        <fullName evidence="3">Uncharacterized protein</fullName>
    </submittedName>
</protein>
<accession>F7XU96</accession>
<evidence type="ECO:0000313" key="3">
    <source>
        <dbReference type="EMBL" id="AEI89455.1"/>
    </source>
</evidence>
<organism evidence="3 4">
    <name type="scientific">Midichloria mitochondrii (strain IricVA)</name>
    <dbReference type="NCBI Taxonomy" id="696127"/>
    <lineage>
        <taxon>Bacteria</taxon>
        <taxon>Pseudomonadati</taxon>
        <taxon>Pseudomonadota</taxon>
        <taxon>Alphaproteobacteria</taxon>
        <taxon>Rickettsiales</taxon>
        <taxon>Candidatus Midichloriaceae</taxon>
        <taxon>Candidatus Midichloria</taxon>
    </lineage>
</organism>
<keyword evidence="2" id="KW-0812">Transmembrane</keyword>
<keyword evidence="4" id="KW-1185">Reference proteome</keyword>
<evidence type="ECO:0000256" key="1">
    <source>
        <dbReference type="SAM" id="MobiDB-lite"/>
    </source>
</evidence>
<dbReference type="AlphaFoldDB" id="F7XU96"/>
<feature type="region of interest" description="Disordered" evidence="1">
    <location>
        <begin position="267"/>
        <end position="290"/>
    </location>
</feature>
<keyword evidence="2" id="KW-0472">Membrane</keyword>
<reference evidence="3 4" key="1">
    <citation type="journal article" date="2011" name="Mol. Biol. Evol.">
        <title>Phylogenomic evidence for the presence of a flagellum and cbb3 oxidase in the free-living mitochondrial ancestor.</title>
        <authorList>
            <person name="Sassera D."/>
            <person name="Lo N."/>
            <person name="Epis S."/>
            <person name="D'Auria G."/>
            <person name="Montagna M."/>
            <person name="Comandatore F."/>
            <person name="Horner D."/>
            <person name="Pereto J."/>
            <person name="Luciano A.M."/>
            <person name="Franciosi F."/>
            <person name="Ferri E."/>
            <person name="Crotti E."/>
            <person name="Bazzocchi C."/>
            <person name="Daffonchio D."/>
            <person name="Sacchi L."/>
            <person name="Moya A."/>
            <person name="Latorre A."/>
            <person name="Bandi C."/>
        </authorList>
    </citation>
    <scope>NUCLEOTIDE SEQUENCE [LARGE SCALE GENOMIC DNA]</scope>
    <source>
        <strain evidence="3 4">IricVA</strain>
    </source>
</reference>
<dbReference type="EMBL" id="CP002130">
    <property type="protein sequence ID" value="AEI89455.1"/>
    <property type="molecule type" value="Genomic_DNA"/>
</dbReference>
<feature type="region of interest" description="Disordered" evidence="1">
    <location>
        <begin position="224"/>
        <end position="250"/>
    </location>
</feature>